<evidence type="ECO:0000256" key="1">
    <source>
        <dbReference type="SAM" id="MobiDB-lite"/>
    </source>
</evidence>
<dbReference type="InterPro" id="IPR036366">
    <property type="entry name" value="PGBDSf"/>
</dbReference>
<dbReference type="RefSeq" id="WP_302138983.1">
    <property type="nucleotide sequence ID" value="NZ_CP130143.1"/>
</dbReference>
<dbReference type="InterPro" id="IPR002477">
    <property type="entry name" value="Peptidoglycan-bd-like"/>
</dbReference>
<evidence type="ECO:0000259" key="2">
    <source>
        <dbReference type="Pfam" id="PF01471"/>
    </source>
</evidence>
<dbReference type="Gene3D" id="1.10.101.10">
    <property type="entry name" value="PGBD-like superfamily/PGBD"/>
    <property type="match status" value="1"/>
</dbReference>
<dbReference type="EMBL" id="CP131913">
    <property type="protein sequence ID" value="WLI73191.1"/>
    <property type="molecule type" value="Genomic_DNA"/>
</dbReference>
<keyword evidence="5" id="KW-1185">Reference proteome</keyword>
<organism evidence="4 5">
    <name type="scientific">Halomonas alkalicola</name>
    <dbReference type="NCBI Taxonomy" id="1930622"/>
    <lineage>
        <taxon>Bacteria</taxon>
        <taxon>Pseudomonadati</taxon>
        <taxon>Pseudomonadota</taxon>
        <taxon>Gammaproteobacteria</taxon>
        <taxon>Oceanospirillales</taxon>
        <taxon>Halomonadaceae</taxon>
        <taxon>Halomonas</taxon>
    </lineage>
</organism>
<dbReference type="Proteomes" id="UP001235344">
    <property type="component" value="Chromosome"/>
</dbReference>
<evidence type="ECO:0000259" key="3">
    <source>
        <dbReference type="Pfam" id="PF11860"/>
    </source>
</evidence>
<dbReference type="SUPFAM" id="SSF47090">
    <property type="entry name" value="PGBD-like"/>
    <property type="match status" value="1"/>
</dbReference>
<dbReference type="InterPro" id="IPR036365">
    <property type="entry name" value="PGBD-like_sf"/>
</dbReference>
<accession>A0ABY9H3Z0</accession>
<protein>
    <submittedName>
        <fullName evidence="4">N-acetylmuramidase family protein</fullName>
    </submittedName>
</protein>
<sequence>MSDWYSEVDFIPHQERILRRGDSGDEVRELQRRLSQAGFPLALDGQFGPATERAVRAFQKRAGLVVDGLAGPKTDRRLRQAPAGRESSEACPAETPPDPPPAHKPADADEVADAEAPAMDRLLGQQDLVWAAGELEVPVAAIMAVNEVESRGSGFFSNGRPAILFERHIMARRLRHHGIDPAPHVASAPDLVNTSPGGYAGGVREYERLERAQQIHHDSALESASWGLFQIMGFHWQHLEYDSARHYVECMHRGERDHLAAFVRFIQKDSVLLSSLRHQQWDRFARRYNGPAYARNRYDVRMAQAFASHTRGLAESGLLA</sequence>
<feature type="domain" description="N-acetylmuramidase" evidence="3">
    <location>
        <begin position="139"/>
        <end position="309"/>
    </location>
</feature>
<feature type="compositionally biased region" description="Pro residues" evidence="1">
    <location>
        <begin position="94"/>
        <end position="103"/>
    </location>
</feature>
<feature type="region of interest" description="Disordered" evidence="1">
    <location>
        <begin position="69"/>
        <end position="112"/>
    </location>
</feature>
<name>A0ABY9H3Z0_9GAMM</name>
<gene>
    <name evidence="4" type="ORF">B6N23_15890</name>
</gene>
<evidence type="ECO:0000313" key="5">
    <source>
        <dbReference type="Proteomes" id="UP001235344"/>
    </source>
</evidence>
<feature type="domain" description="Peptidoglycan binding-like" evidence="2">
    <location>
        <begin position="23"/>
        <end position="74"/>
    </location>
</feature>
<evidence type="ECO:0000313" key="4">
    <source>
        <dbReference type="EMBL" id="WLI73191.1"/>
    </source>
</evidence>
<dbReference type="Pfam" id="PF01471">
    <property type="entry name" value="PG_binding_1"/>
    <property type="match status" value="1"/>
</dbReference>
<proteinExistence type="predicted"/>
<dbReference type="Pfam" id="PF11860">
    <property type="entry name" value="Muramidase"/>
    <property type="match status" value="1"/>
</dbReference>
<reference evidence="4 5" key="1">
    <citation type="submission" date="2023-08" db="EMBL/GenBank/DDBJ databases">
        <title>Transcriptome Analysis of Halomonas alkalicola CICC 11012s to Identify the Genes Involved in Alkaline Tolerances.</title>
        <authorList>
            <person name="Zhai L."/>
        </authorList>
    </citation>
    <scope>NUCLEOTIDE SEQUENCE [LARGE SCALE GENOMIC DNA]</scope>
    <source>
        <strain evidence="4 5">CICC 11012s</strain>
    </source>
</reference>
<dbReference type="InterPro" id="IPR024408">
    <property type="entry name" value="Muramidase"/>
</dbReference>